<dbReference type="EMBL" id="CP028843">
    <property type="protein sequence ID" value="AWB19673.1"/>
    <property type="molecule type" value="Genomic_DNA"/>
</dbReference>
<feature type="signal peptide" evidence="2">
    <location>
        <begin position="1"/>
        <end position="23"/>
    </location>
</feature>
<evidence type="ECO:0000256" key="1">
    <source>
        <dbReference type="SAM" id="MobiDB-lite"/>
    </source>
</evidence>
<dbReference type="Proteomes" id="UP000244755">
    <property type="component" value="Chromosome 1"/>
</dbReference>
<keyword evidence="2" id="KW-0732">Signal</keyword>
<accession>A0A2R4WDQ6</accession>
<feature type="chain" id="PRO_5015323496" evidence="2">
    <location>
        <begin position="24"/>
        <end position="85"/>
    </location>
</feature>
<feature type="region of interest" description="Disordered" evidence="1">
    <location>
        <begin position="23"/>
        <end position="85"/>
    </location>
</feature>
<organism evidence="3 4">
    <name type="scientific">Methylobacterium currus</name>
    <dbReference type="NCBI Taxonomy" id="2051553"/>
    <lineage>
        <taxon>Bacteria</taxon>
        <taxon>Pseudomonadati</taxon>
        <taxon>Pseudomonadota</taxon>
        <taxon>Alphaproteobacteria</taxon>
        <taxon>Hyphomicrobiales</taxon>
        <taxon>Methylobacteriaceae</taxon>
        <taxon>Methylobacterium</taxon>
    </lineage>
</organism>
<evidence type="ECO:0000256" key="2">
    <source>
        <dbReference type="SAM" id="SignalP"/>
    </source>
</evidence>
<proteinExistence type="predicted"/>
<gene>
    <name evidence="3" type="ORF">DA075_00930</name>
</gene>
<dbReference type="KEGG" id="mee:DA075_00930"/>
<sequence length="85" mass="8770">MTKTIVTTTVLVAALALPVAAQAEGGEGSRQAAGGGFMSSYVADPYHDPRSRVSQRDGTGQIQGQPMVAERGNVVGRGGRWAVGR</sequence>
<keyword evidence="4" id="KW-1185">Reference proteome</keyword>
<evidence type="ECO:0000313" key="4">
    <source>
        <dbReference type="Proteomes" id="UP000244755"/>
    </source>
</evidence>
<reference evidence="3 4" key="1">
    <citation type="submission" date="2018-04" db="EMBL/GenBank/DDBJ databases">
        <title>Methylobacterium sp. PR1016A genome.</title>
        <authorList>
            <person name="Park W."/>
        </authorList>
    </citation>
    <scope>NUCLEOTIDE SEQUENCE [LARGE SCALE GENOMIC DNA]</scope>
    <source>
        <strain evidence="3 4">PR1016A</strain>
    </source>
</reference>
<evidence type="ECO:0000313" key="3">
    <source>
        <dbReference type="EMBL" id="AWB19673.1"/>
    </source>
</evidence>
<protein>
    <submittedName>
        <fullName evidence="3">Uncharacterized protein</fullName>
    </submittedName>
</protein>
<feature type="compositionally biased region" description="Gly residues" evidence="1">
    <location>
        <begin position="75"/>
        <end position="85"/>
    </location>
</feature>
<dbReference type="OrthoDB" id="8005772at2"/>
<dbReference type="AlphaFoldDB" id="A0A2R4WDQ6"/>
<feature type="compositionally biased region" description="Gly residues" evidence="1">
    <location>
        <begin position="25"/>
        <end position="37"/>
    </location>
</feature>
<dbReference type="RefSeq" id="WP_099951598.1">
    <property type="nucleotide sequence ID" value="NZ_CP028843.1"/>
</dbReference>
<name>A0A2R4WDQ6_9HYPH</name>
<feature type="compositionally biased region" description="Basic and acidic residues" evidence="1">
    <location>
        <begin position="45"/>
        <end position="55"/>
    </location>
</feature>